<dbReference type="Proteomes" id="UP000217465">
    <property type="component" value="Unassembled WGS sequence"/>
</dbReference>
<evidence type="ECO:0008006" key="3">
    <source>
        <dbReference type="Google" id="ProtNLM"/>
    </source>
</evidence>
<evidence type="ECO:0000313" key="1">
    <source>
        <dbReference type="EMBL" id="PCH10659.1"/>
    </source>
</evidence>
<organism evidence="1 2">
    <name type="scientific">Streptococcus parauberis</name>
    <dbReference type="NCBI Taxonomy" id="1348"/>
    <lineage>
        <taxon>Bacteria</taxon>
        <taxon>Bacillati</taxon>
        <taxon>Bacillota</taxon>
        <taxon>Bacilli</taxon>
        <taxon>Lactobacillales</taxon>
        <taxon>Streptococcaceae</taxon>
        <taxon>Streptococcus</taxon>
    </lineage>
</organism>
<sequence length="136" mass="15373">MVFQTEKFNEVVKTNIGETFGTLLFMGFQEQQVFEDNKPVDGKFTASHVELFSEKLGDSYEFKLPNDFEIINIPLMAEVVVEGKGSPVIYSFTNRQTRNGQVTEFKDYGISVKIEGLKAKTGQSQPVKPDPKIENK</sequence>
<comment type="caution">
    <text evidence="1">The sequence shown here is derived from an EMBL/GenBank/DDBJ whole genome shotgun (WGS) entry which is preliminary data.</text>
</comment>
<proteinExistence type="predicted"/>
<dbReference type="RefSeq" id="WP_046389005.1">
    <property type="nucleotide sequence ID" value="NZ_NSGR01000010.1"/>
</dbReference>
<dbReference type="EMBL" id="NSGR01000010">
    <property type="protein sequence ID" value="PCH10659.1"/>
    <property type="molecule type" value="Genomic_DNA"/>
</dbReference>
<accession>A0A854WJI2</accession>
<name>A0A854WJI2_9STRE</name>
<dbReference type="AlphaFoldDB" id="A0A854WJI2"/>
<dbReference type="Gene3D" id="2.40.50.390">
    <property type="entry name" value="Conjugative transposon protein, DUF961"/>
    <property type="match status" value="1"/>
</dbReference>
<reference evidence="1 2" key="1">
    <citation type="submission" date="2016-06" db="EMBL/GenBank/DDBJ databases">
        <authorList>
            <person name="Haines A.N."/>
            <person name="Council K.R."/>
        </authorList>
    </citation>
    <scope>NUCLEOTIDE SEQUENCE [LARGE SCALE GENOMIC DNA]</scope>
    <source>
        <strain evidence="1 2">SP158-29</strain>
    </source>
</reference>
<gene>
    <name evidence="1" type="ORF">A9Y57_01949</name>
</gene>
<dbReference type="InterPro" id="IPR038620">
    <property type="entry name" value="YdcP-like_sf"/>
</dbReference>
<evidence type="ECO:0000313" key="2">
    <source>
        <dbReference type="Proteomes" id="UP000217465"/>
    </source>
</evidence>
<protein>
    <recommendedName>
        <fullName evidence="3">DUF961 domain-containing protein</fullName>
    </recommendedName>
</protein>